<evidence type="ECO:0000256" key="3">
    <source>
        <dbReference type="SAM" id="SignalP"/>
    </source>
</evidence>
<dbReference type="InterPro" id="IPR011042">
    <property type="entry name" value="6-blade_b-propeller_TolB-like"/>
</dbReference>
<dbReference type="OrthoDB" id="9809364at2"/>
<name>A0A2W2ADB5_9BACT</name>
<keyword evidence="3" id="KW-0732">Signal</keyword>
<dbReference type="GO" id="GO:0016020">
    <property type="term" value="C:membrane"/>
    <property type="evidence" value="ECO:0007669"/>
    <property type="project" value="UniProtKB-UniRule"/>
</dbReference>
<keyword evidence="2" id="KW-0472">Membrane</keyword>
<proteinExistence type="predicted"/>
<dbReference type="SUPFAM" id="SSF82171">
    <property type="entry name" value="DPP6 N-terminal domain-like"/>
    <property type="match status" value="1"/>
</dbReference>
<dbReference type="PROSITE" id="PS51123">
    <property type="entry name" value="OMPA_2"/>
    <property type="match status" value="1"/>
</dbReference>
<evidence type="ECO:0000259" key="4">
    <source>
        <dbReference type="PROSITE" id="PS51123"/>
    </source>
</evidence>
<keyword evidence="1" id="KW-0802">TPR repeat</keyword>
<dbReference type="CDD" id="cd07185">
    <property type="entry name" value="OmpA_C-like"/>
    <property type="match status" value="1"/>
</dbReference>
<protein>
    <recommendedName>
        <fullName evidence="4">OmpA-like domain-containing protein</fullName>
    </recommendedName>
</protein>
<dbReference type="PANTHER" id="PTHR30329">
    <property type="entry name" value="STATOR ELEMENT OF FLAGELLAR MOTOR COMPLEX"/>
    <property type="match status" value="1"/>
</dbReference>
<dbReference type="EMBL" id="QKTW01000014">
    <property type="protein sequence ID" value="PZF73241.1"/>
    <property type="molecule type" value="Genomic_DNA"/>
</dbReference>
<dbReference type="SUPFAM" id="SSF103088">
    <property type="entry name" value="OmpA-like"/>
    <property type="match status" value="1"/>
</dbReference>
<dbReference type="InterPro" id="IPR050330">
    <property type="entry name" value="Bact_OuterMem_StrucFunc"/>
</dbReference>
<feature type="domain" description="OmpA-like" evidence="4">
    <location>
        <begin position="516"/>
        <end position="631"/>
    </location>
</feature>
<dbReference type="PROSITE" id="PS50005">
    <property type="entry name" value="TPR"/>
    <property type="match status" value="1"/>
</dbReference>
<dbReference type="InterPro" id="IPR006665">
    <property type="entry name" value="OmpA-like"/>
</dbReference>
<dbReference type="PANTHER" id="PTHR30329:SF21">
    <property type="entry name" value="LIPOPROTEIN YIAD-RELATED"/>
    <property type="match status" value="1"/>
</dbReference>
<reference evidence="5 6" key="1">
    <citation type="submission" date="2018-06" db="EMBL/GenBank/DDBJ databases">
        <title>Mucibacter soli gen. nov., sp. nov., a new member of the family Chitinophagaceae producing mucin.</title>
        <authorList>
            <person name="Kim M.-K."/>
            <person name="Park S."/>
            <person name="Kim T.-S."/>
            <person name="Joung Y."/>
            <person name="Han J.-H."/>
            <person name="Kim S.B."/>
        </authorList>
    </citation>
    <scope>NUCLEOTIDE SEQUENCE [LARGE SCALE GENOMIC DNA]</scope>
    <source>
        <strain evidence="5 6">R1-15</strain>
    </source>
</reference>
<dbReference type="Pfam" id="PF00691">
    <property type="entry name" value="OmpA"/>
    <property type="match status" value="1"/>
</dbReference>
<evidence type="ECO:0000256" key="1">
    <source>
        <dbReference type="PROSITE-ProRule" id="PRU00339"/>
    </source>
</evidence>
<dbReference type="RefSeq" id="WP_110998520.1">
    <property type="nucleotide sequence ID" value="NZ_QKTW01000014.1"/>
</dbReference>
<evidence type="ECO:0000256" key="2">
    <source>
        <dbReference type="PROSITE-ProRule" id="PRU00473"/>
    </source>
</evidence>
<evidence type="ECO:0000313" key="5">
    <source>
        <dbReference type="EMBL" id="PZF73241.1"/>
    </source>
</evidence>
<feature type="signal peptide" evidence="3">
    <location>
        <begin position="1"/>
        <end position="20"/>
    </location>
</feature>
<dbReference type="InterPro" id="IPR011990">
    <property type="entry name" value="TPR-like_helical_dom_sf"/>
</dbReference>
<organism evidence="5 6">
    <name type="scientific">Taibaiella soli</name>
    <dbReference type="NCBI Taxonomy" id="1649169"/>
    <lineage>
        <taxon>Bacteria</taxon>
        <taxon>Pseudomonadati</taxon>
        <taxon>Bacteroidota</taxon>
        <taxon>Chitinophagia</taxon>
        <taxon>Chitinophagales</taxon>
        <taxon>Chitinophagaceae</taxon>
        <taxon>Taibaiella</taxon>
    </lineage>
</organism>
<dbReference type="Pfam" id="PF07676">
    <property type="entry name" value="PD40"/>
    <property type="match status" value="4"/>
</dbReference>
<dbReference type="Gene3D" id="2.120.10.30">
    <property type="entry name" value="TolB, C-terminal domain"/>
    <property type="match status" value="1"/>
</dbReference>
<feature type="repeat" description="TPR" evidence="1">
    <location>
        <begin position="26"/>
        <end position="59"/>
    </location>
</feature>
<accession>A0A2W2ADB5</accession>
<sequence>MRVFITFFIAAIFITLNAYAQAPARAQQYFNEAMRYKAAKRDEKAFDAMERAIKAAPDFAGAYSTLGEWYFNAHQFAKASDVFRKATINIKNGNRDFAYPLAKSLLYAEKIAEAQSVLAGSAPVKREKDWTALRQQAAFMLQAMRNPIKDTIFNMGYRINTSYAEMYPNISADGLSLFYTRRTNGIDEDFYRSDVDSCGGWFSGKPLPYPINTLSQEASQCVSADRHYLFFMRCDNRSPNGWDKGGCDLYMAYTADSIWSTPESFGATINTPGFEGMPCLSSDNRELYFVSDRPGGFGGKDIWMSRFEHGLWQEPRNLGPEINTPGNEISPYLFADNQTLYFASDGHVGMGGSDLYRSKRVDDSTWSHPENLGYPINTPYDEISLNLTQDGKKAYLSSDRDSAAGNFDIYEMNWPENLQPQPVTFIKGYVYDSLSKERLNNANIFISDASTGAELYEYKSNRGDGSFTFTLPLGKKYSLIIDRYLYKSLADTLTCDSQYLVRPMEFNISMLPSDYVKPVSDSLVLVVYFKKNSVELSDSAKAAIDAAMQSWLPQNDIHIFLNGYTDNSGTPIGNEQLSYQRANLVAANLAALKFSVDILEVHGWGEVSPVAGNDTEEDRDKNRRVEIVIRK</sequence>
<evidence type="ECO:0000313" key="6">
    <source>
        <dbReference type="Proteomes" id="UP000248745"/>
    </source>
</evidence>
<keyword evidence="6" id="KW-1185">Reference proteome</keyword>
<gene>
    <name evidence="5" type="ORF">DN068_08685</name>
</gene>
<dbReference type="InterPro" id="IPR011659">
    <property type="entry name" value="WD40"/>
</dbReference>
<comment type="caution">
    <text evidence="5">The sequence shown here is derived from an EMBL/GenBank/DDBJ whole genome shotgun (WGS) entry which is preliminary data.</text>
</comment>
<dbReference type="Proteomes" id="UP000248745">
    <property type="component" value="Unassembled WGS sequence"/>
</dbReference>
<dbReference type="InterPro" id="IPR019734">
    <property type="entry name" value="TPR_rpt"/>
</dbReference>
<feature type="chain" id="PRO_5015864617" description="OmpA-like domain-containing protein" evidence="3">
    <location>
        <begin position="21"/>
        <end position="631"/>
    </location>
</feature>
<dbReference type="Gene3D" id="3.30.1330.60">
    <property type="entry name" value="OmpA-like domain"/>
    <property type="match status" value="1"/>
</dbReference>
<dbReference type="SUPFAM" id="SSF48452">
    <property type="entry name" value="TPR-like"/>
    <property type="match status" value="1"/>
</dbReference>
<dbReference type="Gene3D" id="1.25.40.10">
    <property type="entry name" value="Tetratricopeptide repeat domain"/>
    <property type="match status" value="1"/>
</dbReference>
<dbReference type="AlphaFoldDB" id="A0A2W2ADB5"/>
<dbReference type="InterPro" id="IPR036737">
    <property type="entry name" value="OmpA-like_sf"/>
</dbReference>